<dbReference type="EMBL" id="AEIU01000110">
    <property type="protein sequence ID" value="EFP94957.1"/>
    <property type="molecule type" value="Genomic_DNA"/>
</dbReference>
<reference evidence="1 2" key="1">
    <citation type="journal article" date="2012" name="Int. J. Syst. Evol. Microbiol.">
        <title>Vibrio caribbeanicus sp. nov., isolated from the marine sponge Scleritoderma cyanea.</title>
        <authorList>
            <person name="Hoffmann M."/>
            <person name="Monday S.R."/>
            <person name="Allard M.W."/>
            <person name="Strain E.A."/>
            <person name="Whittaker P."/>
            <person name="Naum M."/>
            <person name="McCarthy P.J."/>
            <person name="Lopez J.V."/>
            <person name="Fischer M."/>
            <person name="Brown E.W."/>
        </authorList>
    </citation>
    <scope>NUCLEOTIDE SEQUENCE [LARGE SCALE GENOMIC DNA]</scope>
    <source>
        <strain evidence="1 2">ATCC BAA-2122</strain>
    </source>
</reference>
<keyword evidence="1" id="KW-0969">Cilium</keyword>
<dbReference type="STRING" id="796620.VIBC2010_12891"/>
<keyword evidence="1" id="KW-0282">Flagellum</keyword>
<comment type="caution">
    <text evidence="1">The sequence shown here is derived from an EMBL/GenBank/DDBJ whole genome shotgun (WGS) entry which is preliminary data.</text>
</comment>
<dbReference type="AlphaFoldDB" id="E3BPN9"/>
<accession>E3BPN9</accession>
<dbReference type="eggNOG" id="ENOG5031NIF">
    <property type="taxonomic scope" value="Bacteria"/>
</dbReference>
<dbReference type="Proteomes" id="UP000002943">
    <property type="component" value="Unassembled WGS sequence"/>
</dbReference>
<evidence type="ECO:0000313" key="1">
    <source>
        <dbReference type="EMBL" id="EFP94957.1"/>
    </source>
</evidence>
<dbReference type="OrthoDB" id="5905433at2"/>
<organism evidence="1 2">
    <name type="scientific">Vibrio caribbeanicus ATCC BAA-2122</name>
    <dbReference type="NCBI Taxonomy" id="796620"/>
    <lineage>
        <taxon>Bacteria</taxon>
        <taxon>Pseudomonadati</taxon>
        <taxon>Pseudomonadota</taxon>
        <taxon>Gammaproteobacteria</taxon>
        <taxon>Vibrionales</taxon>
        <taxon>Vibrionaceae</taxon>
        <taxon>Vibrio</taxon>
    </lineage>
</organism>
<protein>
    <submittedName>
        <fullName evidence="1">Polar flagellar rod protein FlaI</fullName>
    </submittedName>
</protein>
<proteinExistence type="predicted"/>
<sequence length="107" mass="12681">MHSTNDYRILIASLCDLDQLITSLLEQDEINVEEIVYQVDKREQILLCLTEIVRNYPEAVDQTQWEKAIERTHSICTLMSNRTSEFESLLRKVHHGKRSVQQYQKFL</sequence>
<evidence type="ECO:0000313" key="2">
    <source>
        <dbReference type="Proteomes" id="UP000002943"/>
    </source>
</evidence>
<keyword evidence="1" id="KW-0966">Cell projection</keyword>
<name>E3BPN9_9VIBR</name>
<gene>
    <name evidence="1" type="ORF">VIBC2010_12891</name>
</gene>
<dbReference type="RefSeq" id="WP_009603146.1">
    <property type="nucleotide sequence ID" value="NZ_AEIU01000110.1"/>
</dbReference>
<keyword evidence="2" id="KW-1185">Reference proteome</keyword>